<evidence type="ECO:0000313" key="10">
    <source>
        <dbReference type="Proteomes" id="UP000233343"/>
    </source>
</evidence>
<gene>
    <name evidence="9" type="ORF">CWS20_07420</name>
</gene>
<evidence type="ECO:0000256" key="4">
    <source>
        <dbReference type="ARBA" id="ARBA00022692"/>
    </source>
</evidence>
<evidence type="ECO:0000256" key="5">
    <source>
        <dbReference type="ARBA" id="ARBA00022989"/>
    </source>
</evidence>
<evidence type="ECO:0000313" key="9">
    <source>
        <dbReference type="EMBL" id="PKG29688.1"/>
    </source>
</evidence>
<dbReference type="InterPro" id="IPR000390">
    <property type="entry name" value="Small_drug/metabolite_transptr"/>
</dbReference>
<dbReference type="GO" id="GO:0022857">
    <property type="term" value="F:transmembrane transporter activity"/>
    <property type="evidence" value="ECO:0007669"/>
    <property type="project" value="InterPro"/>
</dbReference>
<comment type="caution">
    <text evidence="9">The sequence shown here is derived from an EMBL/GenBank/DDBJ whole genome shotgun (WGS) entry which is preliminary data.</text>
</comment>
<keyword evidence="3" id="KW-1003">Cell membrane</keyword>
<feature type="transmembrane region" description="Helical" evidence="8">
    <location>
        <begin position="35"/>
        <end position="53"/>
    </location>
</feature>
<evidence type="ECO:0000256" key="7">
    <source>
        <dbReference type="RuleBase" id="RU003942"/>
    </source>
</evidence>
<dbReference type="Pfam" id="PF00893">
    <property type="entry name" value="Multi_Drug_Res"/>
    <property type="match status" value="1"/>
</dbReference>
<dbReference type="STRING" id="549687.GCA_001636335_03645"/>
<sequence>MGWLLVMLAAVSEIIGVVGLKMYSQTKSLRNGAIYMGGFGASFGFLYASFQYLQLSVAYAVWIGIGTAGAVLLSMFLFGESKSKSRLISVALIVIGVTGLKAMS</sequence>
<keyword evidence="5 8" id="KW-1133">Transmembrane helix</keyword>
<reference evidence="9 10" key="1">
    <citation type="journal article" date="2010" name="Int. J. Syst. Evol. Microbiol.">
        <title>Bacillus horneckiae sp. nov., isolated from a spacecraft-assembly clean room.</title>
        <authorList>
            <person name="Vaishampayan P."/>
            <person name="Probst A."/>
            <person name="Krishnamurthi S."/>
            <person name="Ghosh S."/>
            <person name="Osman S."/>
            <person name="McDowall A."/>
            <person name="Ruckmani A."/>
            <person name="Mayilraj S."/>
            <person name="Venkateswaran K."/>
        </authorList>
    </citation>
    <scope>NUCLEOTIDE SEQUENCE [LARGE SCALE GENOMIC DNA]</scope>
    <source>
        <strain evidence="10">1PO1SC</strain>
    </source>
</reference>
<dbReference type="InterPro" id="IPR045324">
    <property type="entry name" value="Small_multidrug_res"/>
</dbReference>
<dbReference type="SUPFAM" id="SSF103481">
    <property type="entry name" value="Multidrug resistance efflux transporter EmrE"/>
    <property type="match status" value="1"/>
</dbReference>
<evidence type="ECO:0000256" key="3">
    <source>
        <dbReference type="ARBA" id="ARBA00022475"/>
    </source>
</evidence>
<evidence type="ECO:0000256" key="8">
    <source>
        <dbReference type="SAM" id="Phobius"/>
    </source>
</evidence>
<dbReference type="AlphaFoldDB" id="A0A2N0ZJK0"/>
<evidence type="ECO:0000256" key="1">
    <source>
        <dbReference type="ARBA" id="ARBA00004651"/>
    </source>
</evidence>
<dbReference type="RefSeq" id="WP_066192805.1">
    <property type="nucleotide sequence ID" value="NZ_CP194732.1"/>
</dbReference>
<feature type="transmembrane region" description="Helical" evidence="8">
    <location>
        <begin position="85"/>
        <end position="103"/>
    </location>
</feature>
<dbReference type="GO" id="GO:0005886">
    <property type="term" value="C:plasma membrane"/>
    <property type="evidence" value="ECO:0007669"/>
    <property type="project" value="UniProtKB-SubCell"/>
</dbReference>
<comment type="subcellular location">
    <subcellularLocation>
        <location evidence="1 7">Cell membrane</location>
        <topology evidence="1 7">Multi-pass membrane protein</topology>
    </subcellularLocation>
</comment>
<dbReference type="PANTHER" id="PTHR30561">
    <property type="entry name" value="SMR FAMILY PROTON-DEPENDENT DRUG EFFLUX TRANSPORTER SUGE"/>
    <property type="match status" value="1"/>
</dbReference>
<keyword evidence="4 7" id="KW-0812">Transmembrane</keyword>
<name>A0A2N0ZJK0_9BACI</name>
<comment type="similarity">
    <text evidence="7">Belongs to the drug/metabolite transporter (DMT) superfamily. Small multidrug resistance (SMR) (TC 2.A.7.1) family.</text>
</comment>
<dbReference type="EMBL" id="PISD01000013">
    <property type="protein sequence ID" value="PKG29688.1"/>
    <property type="molecule type" value="Genomic_DNA"/>
</dbReference>
<proteinExistence type="inferred from homology"/>
<dbReference type="Gene3D" id="1.10.3730.20">
    <property type="match status" value="1"/>
</dbReference>
<keyword evidence="10" id="KW-1185">Reference proteome</keyword>
<protein>
    <submittedName>
        <fullName evidence="9">QacE family quaternary ammonium compound efflux SMR transporter</fullName>
    </submittedName>
</protein>
<keyword evidence="2" id="KW-0813">Transport</keyword>
<evidence type="ECO:0000256" key="2">
    <source>
        <dbReference type="ARBA" id="ARBA00022448"/>
    </source>
</evidence>
<feature type="transmembrane region" description="Helical" evidence="8">
    <location>
        <begin position="6"/>
        <end position="23"/>
    </location>
</feature>
<dbReference type="InterPro" id="IPR037185">
    <property type="entry name" value="EmrE-like"/>
</dbReference>
<evidence type="ECO:0000256" key="6">
    <source>
        <dbReference type="ARBA" id="ARBA00023136"/>
    </source>
</evidence>
<dbReference type="Proteomes" id="UP000233343">
    <property type="component" value="Unassembled WGS sequence"/>
</dbReference>
<organism evidence="9 10">
    <name type="scientific">Cytobacillus horneckiae</name>
    <dbReference type="NCBI Taxonomy" id="549687"/>
    <lineage>
        <taxon>Bacteria</taxon>
        <taxon>Bacillati</taxon>
        <taxon>Bacillota</taxon>
        <taxon>Bacilli</taxon>
        <taxon>Bacillales</taxon>
        <taxon>Bacillaceae</taxon>
        <taxon>Cytobacillus</taxon>
    </lineage>
</organism>
<keyword evidence="6 8" id="KW-0472">Membrane</keyword>
<accession>A0A2N0ZJK0</accession>
<feature type="transmembrane region" description="Helical" evidence="8">
    <location>
        <begin position="59"/>
        <end position="78"/>
    </location>
</feature>
<dbReference type="PANTHER" id="PTHR30561:SF0">
    <property type="entry name" value="GUANIDINIUM EXPORTER"/>
    <property type="match status" value="1"/>
</dbReference>